<feature type="domain" description="FAD-binding FR-type" evidence="2">
    <location>
        <begin position="1"/>
        <end position="93"/>
    </location>
</feature>
<dbReference type="InterPro" id="IPR012165">
    <property type="entry name" value="Cyt_c3_hydrogenase_gsu"/>
</dbReference>
<dbReference type="GO" id="GO:0016491">
    <property type="term" value="F:oxidoreductase activity"/>
    <property type="evidence" value="ECO:0007669"/>
    <property type="project" value="InterPro"/>
</dbReference>
<dbReference type="NCBIfam" id="NF004862">
    <property type="entry name" value="PRK06222.1"/>
    <property type="match status" value="1"/>
</dbReference>
<dbReference type="SUPFAM" id="SSF63380">
    <property type="entry name" value="Riboflavin synthase domain-like"/>
    <property type="match status" value="1"/>
</dbReference>
<dbReference type="CDD" id="cd06219">
    <property type="entry name" value="DHOD_e_trans_like1"/>
    <property type="match status" value="1"/>
</dbReference>
<keyword evidence="1" id="KW-0411">Iron-sulfur</keyword>
<evidence type="ECO:0000313" key="4">
    <source>
        <dbReference type="Proteomes" id="UP000268469"/>
    </source>
</evidence>
<dbReference type="InterPro" id="IPR050353">
    <property type="entry name" value="PyrK_electron_transfer"/>
</dbReference>
<dbReference type="GO" id="GO:0046872">
    <property type="term" value="F:metal ion binding"/>
    <property type="evidence" value="ECO:0007669"/>
    <property type="project" value="UniProtKB-KW"/>
</dbReference>
<dbReference type="PROSITE" id="PS51384">
    <property type="entry name" value="FAD_FR"/>
    <property type="match status" value="1"/>
</dbReference>
<dbReference type="GO" id="GO:0006221">
    <property type="term" value="P:pyrimidine nucleotide biosynthetic process"/>
    <property type="evidence" value="ECO:0007669"/>
    <property type="project" value="InterPro"/>
</dbReference>
<dbReference type="InterPro" id="IPR017927">
    <property type="entry name" value="FAD-bd_FR_type"/>
</dbReference>
<keyword evidence="1" id="KW-0479">Metal-binding</keyword>
<reference evidence="3 4" key="1">
    <citation type="submission" date="2018-06" db="EMBL/GenBank/DDBJ databases">
        <title>Extensive metabolic versatility and redundancy in microbially diverse, dynamic hydrothermal sediments.</title>
        <authorList>
            <person name="Dombrowski N."/>
            <person name="Teske A."/>
            <person name="Baker B.J."/>
        </authorList>
    </citation>
    <scope>NUCLEOTIDE SEQUENCE [LARGE SCALE GENOMIC DNA]</scope>
    <source>
        <strain evidence="3">B36_G15</strain>
    </source>
</reference>
<evidence type="ECO:0000259" key="2">
    <source>
        <dbReference type="PROSITE" id="PS51384"/>
    </source>
</evidence>
<feature type="binding site" evidence="1">
    <location>
        <position position="234"/>
    </location>
    <ligand>
        <name>[2Fe-2S] cluster</name>
        <dbReference type="ChEBI" id="CHEBI:190135"/>
    </ligand>
</feature>
<organism evidence="3 4">
    <name type="scientific">candidate division WOR-3 bacterium</name>
    <dbReference type="NCBI Taxonomy" id="2052148"/>
    <lineage>
        <taxon>Bacteria</taxon>
        <taxon>Bacteria division WOR-3</taxon>
    </lineage>
</organism>
<dbReference type="EMBL" id="QNBE01000016">
    <property type="protein sequence ID" value="RKX71138.1"/>
    <property type="molecule type" value="Genomic_DNA"/>
</dbReference>
<gene>
    <name evidence="3" type="ORF">DRP53_02650</name>
</gene>
<name>A0A660SK10_UNCW3</name>
<keyword evidence="1" id="KW-0408">Iron</keyword>
<keyword evidence="1" id="KW-0001">2Fe-2S</keyword>
<dbReference type="GO" id="GO:0051537">
    <property type="term" value="F:2 iron, 2 sulfur cluster binding"/>
    <property type="evidence" value="ECO:0007669"/>
    <property type="project" value="UniProtKB-KW"/>
</dbReference>
<comment type="cofactor">
    <cofactor evidence="1">
        <name>[2Fe-2S] cluster</name>
        <dbReference type="ChEBI" id="CHEBI:190135"/>
    </cofactor>
    <text evidence="1">Binds 1 [2Fe-2S] cluster per subunit.</text>
</comment>
<dbReference type="Gene3D" id="2.40.30.10">
    <property type="entry name" value="Translation factors"/>
    <property type="match status" value="1"/>
</dbReference>
<dbReference type="Proteomes" id="UP000268469">
    <property type="component" value="Unassembled WGS sequence"/>
</dbReference>
<dbReference type="InterPro" id="IPR017938">
    <property type="entry name" value="Riboflavin_synthase-like_b-brl"/>
</dbReference>
<dbReference type="Pfam" id="PF10418">
    <property type="entry name" value="DHODB_Fe-S_bind"/>
    <property type="match status" value="1"/>
</dbReference>
<dbReference type="InterPro" id="IPR039261">
    <property type="entry name" value="FNR_nucleotide-bd"/>
</dbReference>
<evidence type="ECO:0000256" key="1">
    <source>
        <dbReference type="PIRSR" id="PIRSR006816-2"/>
    </source>
</evidence>
<comment type="caution">
    <text evidence="3">The sequence shown here is derived from an EMBL/GenBank/DDBJ whole genome shotgun (WGS) entry which is preliminary data.</text>
</comment>
<feature type="binding site" evidence="1">
    <location>
        <position position="219"/>
    </location>
    <ligand>
        <name>[2Fe-2S] cluster</name>
        <dbReference type="ChEBI" id="CHEBI:190135"/>
    </ligand>
</feature>
<accession>A0A660SK10</accession>
<evidence type="ECO:0000313" key="3">
    <source>
        <dbReference type="EMBL" id="RKX71138.1"/>
    </source>
</evidence>
<dbReference type="Gene3D" id="3.40.50.80">
    <property type="entry name" value="Nucleotide-binding domain of ferredoxin-NADP reductase (FNR) module"/>
    <property type="match status" value="1"/>
</dbReference>
<feature type="binding site" evidence="1">
    <location>
        <position position="222"/>
    </location>
    <ligand>
        <name>[2Fe-2S] cluster</name>
        <dbReference type="ChEBI" id="CHEBI:190135"/>
    </ligand>
</feature>
<proteinExistence type="predicted"/>
<dbReference type="InterPro" id="IPR019480">
    <property type="entry name" value="Dihydroorotate_DH_Fe-S-bd"/>
</dbReference>
<dbReference type="SUPFAM" id="SSF52343">
    <property type="entry name" value="Ferredoxin reductase-like, C-terminal NADP-linked domain"/>
    <property type="match status" value="1"/>
</dbReference>
<protein>
    <submittedName>
        <fullName evidence="3">Sulfide/dihydroorotate dehydrogenase-like FAD/NAD-binding protein</fullName>
    </submittedName>
</protein>
<dbReference type="PANTHER" id="PTHR43513:SF3">
    <property type="entry name" value="DIHYDROOROTATE DEHYDROGENASE B (NAD(+)), ELECTRON TRANSFER SUBUNIT-RELATED"/>
    <property type="match status" value="1"/>
</dbReference>
<dbReference type="GO" id="GO:0050660">
    <property type="term" value="F:flavin adenine dinucleotide binding"/>
    <property type="evidence" value="ECO:0007669"/>
    <property type="project" value="InterPro"/>
</dbReference>
<dbReference type="PIRSF" id="PIRSF006816">
    <property type="entry name" value="Cyc3_hyd_g"/>
    <property type="match status" value="1"/>
</dbReference>
<dbReference type="AlphaFoldDB" id="A0A660SK10"/>
<dbReference type="PANTHER" id="PTHR43513">
    <property type="entry name" value="DIHYDROOROTATE DEHYDROGENASE B (NAD(+)), ELECTRON TRANSFER SUBUNIT"/>
    <property type="match status" value="1"/>
</dbReference>
<sequence length="274" mass="30626">MYEILKSERLVPNIHLLKIESEFIPKKARPGQFVILQADERGERIPLTLADWDEEGITVIFLTIGTSTRKLAALKEGDSLYTLVGPLGRPTEISSHREVLGIGGCYGIGAIYPALKAFQEAGSSVRTIIEARSANLFYWTDRLSRVSGEILYVTRDGSKGFTGHIDQFLKDYLKENHPDLVYVVGCTFLLYLVAEATRPFGIKTIVSLNPIMIDGTGMCGVCRVIVGGKTKFACVDGPEFDGHEVDWNVLFARKHSYFDEELRSLSFFECERYG</sequence>